<protein>
    <submittedName>
        <fullName evidence="9">Membrane-associated protein</fullName>
    </submittedName>
</protein>
<evidence type="ECO:0000259" key="8">
    <source>
        <dbReference type="Pfam" id="PF09335"/>
    </source>
</evidence>
<comment type="similarity">
    <text evidence="2 7">Belongs to the DedA family.</text>
</comment>
<dbReference type="InterPro" id="IPR032816">
    <property type="entry name" value="VTT_dom"/>
</dbReference>
<sequence>MENWLQQFIEFLPTGIAYLSSLFLVCFLESLPIVGLLIPGSTLVVLAGFLVLVGKCTFSLVATLAIAGGLLGDLFSFWLGYYYGSKFLKMRGFQRHRNLVHRSERFFVDHGGKSIFFARFLGPIRGITPFIAGLSSFPGKSFCGYALVSSILWGICYPGIGYLGGSSWHQAQSLTAKFGLIIFGLLLITILNVWIRRNFKKAKIDTEDQ</sequence>
<feature type="domain" description="VTT" evidence="8">
    <location>
        <begin position="38"/>
        <end position="162"/>
    </location>
</feature>
<feature type="transmembrane region" description="Helical" evidence="7">
    <location>
        <begin position="34"/>
        <end position="54"/>
    </location>
</feature>
<dbReference type="AlphaFoldDB" id="A0A1H4EA87"/>
<organism evidence="9 10">
    <name type="scientific">Desulfuromusa kysingii</name>
    <dbReference type="NCBI Taxonomy" id="37625"/>
    <lineage>
        <taxon>Bacteria</taxon>
        <taxon>Pseudomonadati</taxon>
        <taxon>Thermodesulfobacteriota</taxon>
        <taxon>Desulfuromonadia</taxon>
        <taxon>Desulfuromonadales</taxon>
        <taxon>Geopsychrobacteraceae</taxon>
        <taxon>Desulfuromusa</taxon>
    </lineage>
</organism>
<proteinExistence type="inferred from homology"/>
<dbReference type="InterPro" id="IPR032818">
    <property type="entry name" value="DedA-like"/>
</dbReference>
<accession>A0A1H4EA87</accession>
<feature type="transmembrane region" description="Helical" evidence="7">
    <location>
        <begin position="176"/>
        <end position="195"/>
    </location>
</feature>
<keyword evidence="4 7" id="KW-0812">Transmembrane</keyword>
<reference evidence="9 10" key="1">
    <citation type="submission" date="2016-10" db="EMBL/GenBank/DDBJ databases">
        <authorList>
            <person name="de Groot N.N."/>
        </authorList>
    </citation>
    <scope>NUCLEOTIDE SEQUENCE [LARGE SCALE GENOMIC DNA]</scope>
    <source>
        <strain evidence="9 10">DSM 7343</strain>
    </source>
</reference>
<keyword evidence="3 7" id="KW-1003">Cell membrane</keyword>
<dbReference type="PANTHER" id="PTHR30353:SF15">
    <property type="entry name" value="INNER MEMBRANE PROTEIN YABI"/>
    <property type="match status" value="1"/>
</dbReference>
<keyword evidence="10" id="KW-1185">Reference proteome</keyword>
<dbReference type="EMBL" id="FNQN01000014">
    <property type="protein sequence ID" value="SEA81737.1"/>
    <property type="molecule type" value="Genomic_DNA"/>
</dbReference>
<dbReference type="RefSeq" id="WP_092350851.1">
    <property type="nucleotide sequence ID" value="NZ_FNQN01000014.1"/>
</dbReference>
<evidence type="ECO:0000256" key="4">
    <source>
        <dbReference type="ARBA" id="ARBA00022692"/>
    </source>
</evidence>
<feature type="transmembrane region" description="Helical" evidence="7">
    <location>
        <begin position="60"/>
        <end position="83"/>
    </location>
</feature>
<evidence type="ECO:0000256" key="7">
    <source>
        <dbReference type="RuleBase" id="RU367016"/>
    </source>
</evidence>
<comment type="subcellular location">
    <subcellularLocation>
        <location evidence="1 7">Cell membrane</location>
        <topology evidence="1 7">Multi-pass membrane protein</topology>
    </subcellularLocation>
</comment>
<dbReference type="STRING" id="37625.SAMN05660420_03285"/>
<gene>
    <name evidence="9" type="ORF">SAMN05660420_03285</name>
</gene>
<keyword evidence="5 7" id="KW-1133">Transmembrane helix</keyword>
<dbReference type="Pfam" id="PF09335">
    <property type="entry name" value="VTT_dom"/>
    <property type="match status" value="1"/>
</dbReference>
<dbReference type="PANTHER" id="PTHR30353">
    <property type="entry name" value="INNER MEMBRANE PROTEIN DEDA-RELATED"/>
    <property type="match status" value="1"/>
</dbReference>
<evidence type="ECO:0000256" key="1">
    <source>
        <dbReference type="ARBA" id="ARBA00004651"/>
    </source>
</evidence>
<keyword evidence="6 7" id="KW-0472">Membrane</keyword>
<evidence type="ECO:0000313" key="9">
    <source>
        <dbReference type="EMBL" id="SEA81737.1"/>
    </source>
</evidence>
<evidence type="ECO:0000256" key="2">
    <source>
        <dbReference type="ARBA" id="ARBA00010792"/>
    </source>
</evidence>
<dbReference type="Proteomes" id="UP000199409">
    <property type="component" value="Unassembled WGS sequence"/>
</dbReference>
<evidence type="ECO:0000313" key="10">
    <source>
        <dbReference type="Proteomes" id="UP000199409"/>
    </source>
</evidence>
<dbReference type="OrthoDB" id="9801622at2"/>
<name>A0A1H4EA87_9BACT</name>
<dbReference type="GO" id="GO:0005886">
    <property type="term" value="C:plasma membrane"/>
    <property type="evidence" value="ECO:0007669"/>
    <property type="project" value="UniProtKB-SubCell"/>
</dbReference>
<feature type="transmembrane region" description="Helical" evidence="7">
    <location>
        <begin position="142"/>
        <end position="164"/>
    </location>
</feature>
<evidence type="ECO:0000256" key="6">
    <source>
        <dbReference type="ARBA" id="ARBA00023136"/>
    </source>
</evidence>
<evidence type="ECO:0000256" key="3">
    <source>
        <dbReference type="ARBA" id="ARBA00022475"/>
    </source>
</evidence>
<evidence type="ECO:0000256" key="5">
    <source>
        <dbReference type="ARBA" id="ARBA00022989"/>
    </source>
</evidence>